<comment type="caution">
    <text evidence="2">The sequence shown here is derived from an EMBL/GenBank/DDBJ whole genome shotgun (WGS) entry which is preliminary data.</text>
</comment>
<keyword evidence="3" id="KW-1185">Reference proteome</keyword>
<dbReference type="EMBL" id="PTJD01000004">
    <property type="protein sequence ID" value="PPK97466.1"/>
    <property type="molecule type" value="Genomic_DNA"/>
</dbReference>
<dbReference type="Proteomes" id="UP000239485">
    <property type="component" value="Unassembled WGS sequence"/>
</dbReference>
<protein>
    <submittedName>
        <fullName evidence="2">Uncharacterized protein</fullName>
    </submittedName>
</protein>
<evidence type="ECO:0000256" key="1">
    <source>
        <dbReference type="SAM" id="SignalP"/>
    </source>
</evidence>
<reference evidence="2 3" key="1">
    <citation type="submission" date="2018-02" db="EMBL/GenBank/DDBJ databases">
        <title>Genomic Encyclopedia of Archaeal and Bacterial Type Strains, Phase II (KMG-II): from individual species to whole genera.</title>
        <authorList>
            <person name="Goeker M."/>
        </authorList>
    </citation>
    <scope>NUCLEOTIDE SEQUENCE [LARGE SCALE GENOMIC DNA]</scope>
    <source>
        <strain evidence="2 3">DSM 22857</strain>
    </source>
</reference>
<gene>
    <name evidence="2" type="ORF">CLV92_104287</name>
</gene>
<dbReference type="AlphaFoldDB" id="A0A2S6ITT4"/>
<evidence type="ECO:0000313" key="2">
    <source>
        <dbReference type="EMBL" id="PPK97466.1"/>
    </source>
</evidence>
<dbReference type="OrthoDB" id="3216660at2"/>
<organism evidence="2 3">
    <name type="scientific">Kineococcus xinjiangensis</name>
    <dbReference type="NCBI Taxonomy" id="512762"/>
    <lineage>
        <taxon>Bacteria</taxon>
        <taxon>Bacillati</taxon>
        <taxon>Actinomycetota</taxon>
        <taxon>Actinomycetes</taxon>
        <taxon>Kineosporiales</taxon>
        <taxon>Kineosporiaceae</taxon>
        <taxon>Kineococcus</taxon>
    </lineage>
</organism>
<evidence type="ECO:0000313" key="3">
    <source>
        <dbReference type="Proteomes" id="UP000239485"/>
    </source>
</evidence>
<feature type="signal peptide" evidence="1">
    <location>
        <begin position="1"/>
        <end position="35"/>
    </location>
</feature>
<accession>A0A2S6ITT4</accession>
<feature type="chain" id="PRO_5038894549" evidence="1">
    <location>
        <begin position="36"/>
        <end position="131"/>
    </location>
</feature>
<proteinExistence type="predicted"/>
<keyword evidence="1" id="KW-0732">Signal</keyword>
<dbReference type="RefSeq" id="WP_146099454.1">
    <property type="nucleotide sequence ID" value="NZ_PTJD01000004.1"/>
</dbReference>
<sequence>MFRGTTTRTTLTRVASGAGALASVALLAGAAPVSAAAVVDAPAIEQAVRTSPATAGVDPAAYRVADVRLSAADATWAAAHLAPTGADLEPADVVLHLQDGAWQVADLGSFEVGCGIAPAPVLGDFGTVCPG</sequence>
<name>A0A2S6ITT4_9ACTN</name>